<dbReference type="PANTHER" id="PTHR21064:SF6">
    <property type="entry name" value="AMINOGLYCOSIDE PHOSPHOTRANSFERASE DOMAIN-CONTAINING PROTEIN"/>
    <property type="match status" value="1"/>
</dbReference>
<dbReference type="InterPro" id="IPR050249">
    <property type="entry name" value="Pseudomonas-type_ThrB"/>
</dbReference>
<dbReference type="Pfam" id="PF01636">
    <property type="entry name" value="APH"/>
    <property type="match status" value="1"/>
</dbReference>
<name>A0A9X3LGX8_9BACL</name>
<organism evidence="3 4">
    <name type="scientific">Paenisporosarcina quisquiliarum</name>
    <dbReference type="NCBI Taxonomy" id="365346"/>
    <lineage>
        <taxon>Bacteria</taxon>
        <taxon>Bacillati</taxon>
        <taxon>Bacillota</taxon>
        <taxon>Bacilli</taxon>
        <taxon>Bacillales</taxon>
        <taxon>Caryophanaceae</taxon>
        <taxon>Paenisporosarcina</taxon>
    </lineage>
</organism>
<evidence type="ECO:0000256" key="1">
    <source>
        <dbReference type="ARBA" id="ARBA00038240"/>
    </source>
</evidence>
<feature type="domain" description="Aminoglycoside phosphotransferase" evidence="2">
    <location>
        <begin position="22"/>
        <end position="258"/>
    </location>
</feature>
<evidence type="ECO:0000313" key="4">
    <source>
        <dbReference type="Proteomes" id="UP001152173"/>
    </source>
</evidence>
<protein>
    <submittedName>
        <fullName evidence="3">Phosphotransferase</fullName>
    </submittedName>
</protein>
<dbReference type="Gene3D" id="3.90.1200.10">
    <property type="match status" value="1"/>
</dbReference>
<gene>
    <name evidence="3" type="ORF">M9R32_11225</name>
</gene>
<dbReference type="PANTHER" id="PTHR21064">
    <property type="entry name" value="AMINOGLYCOSIDE PHOSPHOTRANSFERASE DOMAIN-CONTAINING PROTEIN-RELATED"/>
    <property type="match status" value="1"/>
</dbReference>
<evidence type="ECO:0000313" key="3">
    <source>
        <dbReference type="EMBL" id="MCZ8537755.1"/>
    </source>
</evidence>
<evidence type="ECO:0000259" key="2">
    <source>
        <dbReference type="Pfam" id="PF01636"/>
    </source>
</evidence>
<dbReference type="EMBL" id="JAMKBJ010000009">
    <property type="protein sequence ID" value="MCZ8537755.1"/>
    <property type="molecule type" value="Genomic_DNA"/>
</dbReference>
<proteinExistence type="inferred from homology"/>
<comment type="caution">
    <text evidence="3">The sequence shown here is derived from an EMBL/GenBank/DDBJ whole genome shotgun (WGS) entry which is preliminary data.</text>
</comment>
<accession>A0A9X3LGX8</accession>
<dbReference type="Proteomes" id="UP001152173">
    <property type="component" value="Unassembled WGS sequence"/>
</dbReference>
<reference evidence="3" key="1">
    <citation type="submission" date="2022-05" db="EMBL/GenBank/DDBJ databases">
        <authorList>
            <person name="Colautti A."/>
            <person name="Iacumin L."/>
        </authorList>
    </citation>
    <scope>NUCLEOTIDE SEQUENCE</scope>
    <source>
        <strain evidence="3">SK 55</strain>
    </source>
</reference>
<dbReference type="RefSeq" id="WP_269926824.1">
    <property type="nucleotide sequence ID" value="NZ_JAMKBJ010000009.1"/>
</dbReference>
<dbReference type="SUPFAM" id="SSF56112">
    <property type="entry name" value="Protein kinase-like (PK-like)"/>
    <property type="match status" value="1"/>
</dbReference>
<sequence>MINCEKILSSLAKLTNKEITNVKRLSGGFQNFVVQFQMNSILYVARLTPIHKRSKALIEGELKFIDTIKINQIQTPEVISINDKNISLVTIDNKSYWLTVFQYMEDKQIDVSDLSQWNVAFFYEWGKSIGELHRISENIGEKINRPIWLEDEEVNSISSLLMESEPWLSEIYDEYKSILDTYPKTKQRFGLIHNDLHQGNFFVKAQQLIIFDFDDCAYNWFVQDLSTSIYHAMWTGSAYHPEWITFQQEFLNHFLDGYLQIRSLNETDLIQLQLFLQVRELFLYLLFQKTWNKNTLEQWQSDKLKELEVNLRDRKKPYEKEFTTWTNETFNRHFS</sequence>
<dbReference type="GO" id="GO:0004413">
    <property type="term" value="F:homoserine kinase activity"/>
    <property type="evidence" value="ECO:0007669"/>
    <property type="project" value="TreeGrafter"/>
</dbReference>
<keyword evidence="4" id="KW-1185">Reference proteome</keyword>
<dbReference type="AlphaFoldDB" id="A0A9X3LGX8"/>
<comment type="similarity">
    <text evidence="1">Belongs to the pseudomonas-type ThrB family.</text>
</comment>
<dbReference type="InterPro" id="IPR011009">
    <property type="entry name" value="Kinase-like_dom_sf"/>
</dbReference>
<dbReference type="GO" id="GO:0009088">
    <property type="term" value="P:threonine biosynthetic process"/>
    <property type="evidence" value="ECO:0007669"/>
    <property type="project" value="TreeGrafter"/>
</dbReference>
<dbReference type="InterPro" id="IPR002575">
    <property type="entry name" value="Aminoglycoside_PTrfase"/>
</dbReference>